<feature type="compositionally biased region" description="Low complexity" evidence="4">
    <location>
        <begin position="376"/>
        <end position="386"/>
    </location>
</feature>
<sequence length="595" mass="64914">MVMEAPPSPDSVGREFVRQYYTLLNRAPEHLHRFYNNQSSFVHGGLDPPNRETSPMIGQKQIHHKIQQLNFQDCHAKIAQVDSQSTLGNGVVVQVTGELSNAGQPMRRFTQTFVLAAQSPKKYYVHNDIFRYQDEIISDEECENENRSDTEEELSQERPAQSIEMTQINQQPIPYPYSPNNAPLPGNIAPVPQHHHAQPAPHVMQPPQPMPTVNGVVHPDEMTVMAPNMPPQHVPAGQSPPMNAAPMSVMQPAPMIPGQVPAPVPAAPIEEIPQPIEEGAGDNADNYVESQAVEMEQVDIITEPTSNEPKTYANLLKTGSSVGYAAATQINVTPTTQPPKSISPPSVNRFENREMQQGVVNNMNQPRNNRGDNNRNPRPGQPQQRVPRPDARGPPIRNNMNEDGNNFEERRRSQGNFSDSNQLFLGNLPHNATEDDLREIFSNFGNILDLRIHSKPNSKAGPPGSRAPPNYGFITYETQNNVQNCLAAKPIYFSTSDKNSVILNVEEKKVKDRTPYGGGRVGGGMDNNMGPRPRDNNGPRPRVGGMPGGPPRGGGAAGGGPMGGGGGGASTGGGNRPNNRGAPNRGPNNTYTTRR</sequence>
<gene>
    <name evidence="8" type="primary">LOC108560439</name>
</gene>
<feature type="compositionally biased region" description="Gly residues" evidence="4">
    <location>
        <begin position="545"/>
        <end position="575"/>
    </location>
</feature>
<dbReference type="InterPro" id="IPR002075">
    <property type="entry name" value="NTF2_dom"/>
</dbReference>
<feature type="compositionally biased region" description="Polar residues" evidence="4">
    <location>
        <begin position="414"/>
        <end position="424"/>
    </location>
</feature>
<feature type="compositionally biased region" description="Low complexity" evidence="4">
    <location>
        <begin position="576"/>
        <end position="589"/>
    </location>
</feature>
<reference evidence="8" key="1">
    <citation type="submission" date="2025-08" db="UniProtKB">
        <authorList>
            <consortium name="RefSeq"/>
        </authorList>
    </citation>
    <scope>IDENTIFICATION</scope>
    <source>
        <tissue evidence="8">Whole Larva</tissue>
    </source>
</reference>
<dbReference type="Gene3D" id="3.30.70.330">
    <property type="match status" value="1"/>
</dbReference>
<name>A0ABM1MFW3_NICVS</name>
<dbReference type="InterPro" id="IPR032710">
    <property type="entry name" value="NTF2-like_dom_sf"/>
</dbReference>
<keyword evidence="2 3" id="KW-0694">RNA-binding</keyword>
<evidence type="ECO:0000313" key="7">
    <source>
        <dbReference type="Proteomes" id="UP000695000"/>
    </source>
</evidence>
<feature type="domain" description="RRM" evidence="5">
    <location>
        <begin position="421"/>
        <end position="498"/>
    </location>
</feature>
<dbReference type="Gene3D" id="3.10.450.50">
    <property type="match status" value="1"/>
</dbReference>
<dbReference type="PANTHER" id="PTHR10693">
    <property type="entry name" value="RAS GTPASE-ACTIVATING PROTEIN-BINDING PROTEIN"/>
    <property type="match status" value="1"/>
</dbReference>
<evidence type="ECO:0000313" key="8">
    <source>
        <dbReference type="RefSeq" id="XP_017773463.1"/>
    </source>
</evidence>
<dbReference type="PROSITE" id="PS50177">
    <property type="entry name" value="NTF2_DOMAIN"/>
    <property type="match status" value="1"/>
</dbReference>
<organism evidence="7 8">
    <name type="scientific">Nicrophorus vespilloides</name>
    <name type="common">Boreal carrion beetle</name>
    <dbReference type="NCBI Taxonomy" id="110193"/>
    <lineage>
        <taxon>Eukaryota</taxon>
        <taxon>Metazoa</taxon>
        <taxon>Ecdysozoa</taxon>
        <taxon>Arthropoda</taxon>
        <taxon>Hexapoda</taxon>
        <taxon>Insecta</taxon>
        <taxon>Pterygota</taxon>
        <taxon>Neoptera</taxon>
        <taxon>Endopterygota</taxon>
        <taxon>Coleoptera</taxon>
        <taxon>Polyphaga</taxon>
        <taxon>Staphyliniformia</taxon>
        <taxon>Silphidae</taxon>
        <taxon>Nicrophorinae</taxon>
        <taxon>Nicrophorus</taxon>
    </lineage>
</organism>
<evidence type="ECO:0000259" key="5">
    <source>
        <dbReference type="PROSITE" id="PS50102"/>
    </source>
</evidence>
<dbReference type="SUPFAM" id="SSF54928">
    <property type="entry name" value="RNA-binding domain, RBD"/>
    <property type="match status" value="1"/>
</dbReference>
<evidence type="ECO:0000259" key="6">
    <source>
        <dbReference type="PROSITE" id="PS50177"/>
    </source>
</evidence>
<dbReference type="PROSITE" id="PS50102">
    <property type="entry name" value="RRM"/>
    <property type="match status" value="1"/>
</dbReference>
<evidence type="ECO:0000256" key="4">
    <source>
        <dbReference type="SAM" id="MobiDB-lite"/>
    </source>
</evidence>
<dbReference type="Pfam" id="PF02136">
    <property type="entry name" value="NTF2"/>
    <property type="match status" value="1"/>
</dbReference>
<keyword evidence="7" id="KW-1185">Reference proteome</keyword>
<feature type="region of interest" description="Disordered" evidence="4">
    <location>
        <begin position="141"/>
        <end position="161"/>
    </location>
</feature>
<dbReference type="PANTHER" id="PTHR10693:SF20">
    <property type="entry name" value="AT27578P"/>
    <property type="match status" value="1"/>
</dbReference>
<protein>
    <submittedName>
        <fullName evidence="8">Ras GTPase-activating protein-binding protein 2</fullName>
    </submittedName>
</protein>
<accession>A0ABM1MFW3</accession>
<evidence type="ECO:0000256" key="1">
    <source>
        <dbReference type="ARBA" id="ARBA00004210"/>
    </source>
</evidence>
<feature type="region of interest" description="Disordered" evidence="4">
    <location>
        <begin position="512"/>
        <end position="595"/>
    </location>
</feature>
<dbReference type="SUPFAM" id="SSF54427">
    <property type="entry name" value="NTF2-like"/>
    <property type="match status" value="1"/>
</dbReference>
<dbReference type="RefSeq" id="XP_017773463.1">
    <property type="nucleotide sequence ID" value="XM_017917974.1"/>
</dbReference>
<dbReference type="InterPro" id="IPR039539">
    <property type="entry name" value="Ras_GTPase_bind_prot"/>
</dbReference>
<feature type="domain" description="NTF2" evidence="6">
    <location>
        <begin position="12"/>
        <end position="132"/>
    </location>
</feature>
<dbReference type="InterPro" id="IPR035979">
    <property type="entry name" value="RBD_domain_sf"/>
</dbReference>
<dbReference type="InterPro" id="IPR012677">
    <property type="entry name" value="Nucleotide-bd_a/b_plait_sf"/>
</dbReference>
<proteinExistence type="predicted"/>
<comment type="subcellular location">
    <subcellularLocation>
        <location evidence="1">Cytoplasm</location>
        <location evidence="1">Stress granule</location>
    </subcellularLocation>
</comment>
<dbReference type="InterPro" id="IPR000504">
    <property type="entry name" value="RRM_dom"/>
</dbReference>
<dbReference type="Pfam" id="PF00076">
    <property type="entry name" value="RRM_1"/>
    <property type="match status" value="1"/>
</dbReference>
<dbReference type="SMART" id="SM00360">
    <property type="entry name" value="RRM"/>
    <property type="match status" value="1"/>
</dbReference>
<evidence type="ECO:0000256" key="2">
    <source>
        <dbReference type="ARBA" id="ARBA00022884"/>
    </source>
</evidence>
<dbReference type="GeneID" id="108560439"/>
<dbReference type="InterPro" id="IPR018222">
    <property type="entry name" value="Nuclear_transport_factor_2_euk"/>
</dbReference>
<evidence type="ECO:0000256" key="3">
    <source>
        <dbReference type="PROSITE-ProRule" id="PRU00176"/>
    </source>
</evidence>
<dbReference type="CDD" id="cd00780">
    <property type="entry name" value="NTF2"/>
    <property type="match status" value="1"/>
</dbReference>
<feature type="region of interest" description="Disordered" evidence="4">
    <location>
        <begin position="360"/>
        <end position="424"/>
    </location>
</feature>
<dbReference type="Proteomes" id="UP000695000">
    <property type="component" value="Unplaced"/>
</dbReference>
<feature type="compositionally biased region" description="Gly residues" evidence="4">
    <location>
        <begin position="516"/>
        <end position="525"/>
    </location>
</feature>